<gene>
    <name evidence="1" type="ORF">C8F04DRAFT_1137963</name>
</gene>
<dbReference type="AlphaFoldDB" id="A0AAD6S7T1"/>
<evidence type="ECO:0000313" key="2">
    <source>
        <dbReference type="Proteomes" id="UP001218188"/>
    </source>
</evidence>
<dbReference type="EMBL" id="JARJCM010000209">
    <property type="protein sequence ID" value="KAJ7022454.1"/>
    <property type="molecule type" value="Genomic_DNA"/>
</dbReference>
<dbReference type="Proteomes" id="UP001218188">
    <property type="component" value="Unassembled WGS sequence"/>
</dbReference>
<evidence type="ECO:0000313" key="1">
    <source>
        <dbReference type="EMBL" id="KAJ7022454.1"/>
    </source>
</evidence>
<keyword evidence="2" id="KW-1185">Reference proteome</keyword>
<comment type="caution">
    <text evidence="1">The sequence shown here is derived from an EMBL/GenBank/DDBJ whole genome shotgun (WGS) entry which is preliminary data.</text>
</comment>
<dbReference type="Gene3D" id="3.80.10.10">
    <property type="entry name" value="Ribonuclease Inhibitor"/>
    <property type="match status" value="1"/>
</dbReference>
<accession>A0AAD6S7T1</accession>
<sequence>MANTAFIHVQELCQLIVDLLQDSKADLESCALISPAFTAAAQRHLFRDINLTANGDGLPDRFCAILAIAPHILQLVRRVQTGLEAQVLTQLSKLHFPNLRELCFTGNTSPSGLQLAADLVGLPSICSVTLDHCFLSIADVTRLFESCTSRLDSLTLDSSTIREDAEGAGPNGPRTRRIKLNRLGIQDIWISWEWLLHPMCPFDIAAIHDLDYNSLALFSPPATILNSSRWTLKKLSIRLRAYNGGRQPFDIAVADLPALTHLSVTVSPPVNWKVVAPLLQSDSLVFLALVMMPFHSFISLEHSTEQLRRLRLSMSARAFPKLQTLELHVPAHLFGMEIGSHEVQERVRATMVEWDMYDKLQVLG</sequence>
<dbReference type="SUPFAM" id="SSF52047">
    <property type="entry name" value="RNI-like"/>
    <property type="match status" value="1"/>
</dbReference>
<name>A0AAD6S7T1_9AGAR</name>
<protein>
    <submittedName>
        <fullName evidence="1">Uncharacterized protein</fullName>
    </submittedName>
</protein>
<proteinExistence type="predicted"/>
<organism evidence="1 2">
    <name type="scientific">Mycena alexandri</name>
    <dbReference type="NCBI Taxonomy" id="1745969"/>
    <lineage>
        <taxon>Eukaryota</taxon>
        <taxon>Fungi</taxon>
        <taxon>Dikarya</taxon>
        <taxon>Basidiomycota</taxon>
        <taxon>Agaricomycotina</taxon>
        <taxon>Agaricomycetes</taxon>
        <taxon>Agaricomycetidae</taxon>
        <taxon>Agaricales</taxon>
        <taxon>Marasmiineae</taxon>
        <taxon>Mycenaceae</taxon>
        <taxon>Mycena</taxon>
    </lineage>
</organism>
<dbReference type="InterPro" id="IPR032675">
    <property type="entry name" value="LRR_dom_sf"/>
</dbReference>
<reference evidence="1" key="1">
    <citation type="submission" date="2023-03" db="EMBL/GenBank/DDBJ databases">
        <title>Massive genome expansion in bonnet fungi (Mycena s.s.) driven by repeated elements and novel gene families across ecological guilds.</title>
        <authorList>
            <consortium name="Lawrence Berkeley National Laboratory"/>
            <person name="Harder C.B."/>
            <person name="Miyauchi S."/>
            <person name="Viragh M."/>
            <person name="Kuo A."/>
            <person name="Thoen E."/>
            <person name="Andreopoulos B."/>
            <person name="Lu D."/>
            <person name="Skrede I."/>
            <person name="Drula E."/>
            <person name="Henrissat B."/>
            <person name="Morin E."/>
            <person name="Kohler A."/>
            <person name="Barry K."/>
            <person name="LaButti K."/>
            <person name="Morin E."/>
            <person name="Salamov A."/>
            <person name="Lipzen A."/>
            <person name="Mereny Z."/>
            <person name="Hegedus B."/>
            <person name="Baldrian P."/>
            <person name="Stursova M."/>
            <person name="Weitz H."/>
            <person name="Taylor A."/>
            <person name="Grigoriev I.V."/>
            <person name="Nagy L.G."/>
            <person name="Martin F."/>
            <person name="Kauserud H."/>
        </authorList>
    </citation>
    <scope>NUCLEOTIDE SEQUENCE</scope>
    <source>
        <strain evidence="1">CBHHK200</strain>
    </source>
</reference>